<reference evidence="1" key="1">
    <citation type="submission" date="2018-02" db="EMBL/GenBank/DDBJ databases">
        <title>Rhizophora mucronata_Transcriptome.</title>
        <authorList>
            <person name="Meera S.P."/>
            <person name="Sreeshan A."/>
            <person name="Augustine A."/>
        </authorList>
    </citation>
    <scope>NUCLEOTIDE SEQUENCE</scope>
    <source>
        <tissue evidence="1">Leaf</tissue>
    </source>
</reference>
<proteinExistence type="predicted"/>
<dbReference type="EMBL" id="GGEC01083918">
    <property type="protein sequence ID" value="MBX64402.1"/>
    <property type="molecule type" value="Transcribed_RNA"/>
</dbReference>
<sequence>MLVNVYNLYSSISDCSINNL</sequence>
<accession>A0A2P2QBN1</accession>
<evidence type="ECO:0000313" key="1">
    <source>
        <dbReference type="EMBL" id="MBX64402.1"/>
    </source>
</evidence>
<dbReference type="AlphaFoldDB" id="A0A2P2QBN1"/>
<name>A0A2P2QBN1_RHIMU</name>
<organism evidence="1">
    <name type="scientific">Rhizophora mucronata</name>
    <name type="common">Asiatic mangrove</name>
    <dbReference type="NCBI Taxonomy" id="61149"/>
    <lineage>
        <taxon>Eukaryota</taxon>
        <taxon>Viridiplantae</taxon>
        <taxon>Streptophyta</taxon>
        <taxon>Embryophyta</taxon>
        <taxon>Tracheophyta</taxon>
        <taxon>Spermatophyta</taxon>
        <taxon>Magnoliopsida</taxon>
        <taxon>eudicotyledons</taxon>
        <taxon>Gunneridae</taxon>
        <taxon>Pentapetalae</taxon>
        <taxon>rosids</taxon>
        <taxon>fabids</taxon>
        <taxon>Malpighiales</taxon>
        <taxon>Rhizophoraceae</taxon>
        <taxon>Rhizophora</taxon>
    </lineage>
</organism>
<protein>
    <submittedName>
        <fullName evidence="1">Uncharacterized protein</fullName>
    </submittedName>
</protein>